<comment type="caution">
    <text evidence="2">The sequence shown here is derived from an EMBL/GenBank/DDBJ whole genome shotgun (WGS) entry which is preliminary data.</text>
</comment>
<name>A0A1A0CAA1_ACEPA</name>
<keyword evidence="1" id="KW-0732">Signal</keyword>
<sequence length="133" mass="14412">MTLKHLRLALGMAILHMTPVIVMAAEHKPIKPVSGYVCMALDAPDSVMMNFDHPIPLQTEPRDGAPMIAPALGVLPVATNVPETNGYVQSMNLAFKTGWVPAKYVKPYAKVHPGNTCTPYVMDDGKLGFVFGH</sequence>
<dbReference type="EMBL" id="LYUD01000165">
    <property type="protein sequence ID" value="OAZ60018.1"/>
    <property type="molecule type" value="Genomic_DNA"/>
</dbReference>
<accession>A0A1A0CAA1</accession>
<evidence type="ECO:0000313" key="3">
    <source>
        <dbReference type="Proteomes" id="UP000093796"/>
    </source>
</evidence>
<evidence type="ECO:0008006" key="4">
    <source>
        <dbReference type="Google" id="ProtNLM"/>
    </source>
</evidence>
<protein>
    <recommendedName>
        <fullName evidence="4">SH3 domain-containing protein</fullName>
    </recommendedName>
</protein>
<feature type="chain" id="PRO_5008288555" description="SH3 domain-containing protein" evidence="1">
    <location>
        <begin position="25"/>
        <end position="133"/>
    </location>
</feature>
<organism evidence="2 3">
    <name type="scientific">Acetobacter pasteurianus</name>
    <name type="common">Acetobacter turbidans</name>
    <dbReference type="NCBI Taxonomy" id="438"/>
    <lineage>
        <taxon>Bacteria</taxon>
        <taxon>Pseudomonadati</taxon>
        <taxon>Pseudomonadota</taxon>
        <taxon>Alphaproteobacteria</taxon>
        <taxon>Acetobacterales</taxon>
        <taxon>Acetobacteraceae</taxon>
        <taxon>Acetobacter</taxon>
    </lineage>
</organism>
<proteinExistence type="predicted"/>
<gene>
    <name evidence="2" type="ORF">SRCM100623_02886</name>
</gene>
<evidence type="ECO:0000313" key="2">
    <source>
        <dbReference type="EMBL" id="OAZ60018.1"/>
    </source>
</evidence>
<dbReference type="Proteomes" id="UP000093796">
    <property type="component" value="Unassembled WGS sequence"/>
</dbReference>
<dbReference type="PATRIC" id="fig|438.15.peg.3186"/>
<dbReference type="AlphaFoldDB" id="A0A1A0CAA1"/>
<reference evidence="2 3" key="1">
    <citation type="submission" date="2016-05" db="EMBL/GenBank/DDBJ databases">
        <title>Genome sequencing of Acetobacter pasteurianus strain SRCM100623.</title>
        <authorList>
            <person name="Song Y.R."/>
        </authorList>
    </citation>
    <scope>NUCLEOTIDE SEQUENCE [LARGE SCALE GENOMIC DNA]</scope>
    <source>
        <strain evidence="2 3">SRCM100623</strain>
    </source>
</reference>
<feature type="signal peptide" evidence="1">
    <location>
        <begin position="1"/>
        <end position="24"/>
    </location>
</feature>
<evidence type="ECO:0000256" key="1">
    <source>
        <dbReference type="SAM" id="SignalP"/>
    </source>
</evidence>